<dbReference type="HOGENOM" id="CLU_2626100_0_0_1"/>
<reference evidence="1" key="2">
    <citation type="submission" date="2015-03" db="UniProtKB">
        <authorList>
            <consortium name="EnsemblPlants"/>
        </authorList>
    </citation>
    <scope>IDENTIFICATION</scope>
</reference>
<name>A0A0D3FIL7_9ORYZ</name>
<dbReference type="EnsemblPlants" id="OBART03G17730.1">
    <property type="protein sequence ID" value="OBART03G17730.1"/>
    <property type="gene ID" value="OBART03G17730"/>
</dbReference>
<protein>
    <submittedName>
        <fullName evidence="1">Uncharacterized protein</fullName>
    </submittedName>
</protein>
<dbReference type="Gramene" id="OBART03G17730.1">
    <property type="protein sequence ID" value="OBART03G17730.1"/>
    <property type="gene ID" value="OBART03G17730"/>
</dbReference>
<accession>A0A0D3FIL7</accession>
<dbReference type="PaxDb" id="65489-OBART03G17730.1"/>
<proteinExistence type="predicted"/>
<dbReference type="AlphaFoldDB" id="A0A0D3FIL7"/>
<reference evidence="1" key="1">
    <citation type="journal article" date="2009" name="Rice">
        <title>De Novo Next Generation Sequencing of Plant Genomes.</title>
        <authorList>
            <person name="Rounsley S."/>
            <person name="Marri P.R."/>
            <person name="Yu Y."/>
            <person name="He R."/>
            <person name="Sisneros N."/>
            <person name="Goicoechea J.L."/>
            <person name="Lee S.J."/>
            <person name="Angelova A."/>
            <person name="Kudrna D."/>
            <person name="Luo M."/>
            <person name="Affourtit J."/>
            <person name="Desany B."/>
            <person name="Knight J."/>
            <person name="Niazi F."/>
            <person name="Egholm M."/>
            <person name="Wing R.A."/>
        </authorList>
    </citation>
    <scope>NUCLEOTIDE SEQUENCE [LARGE SCALE GENOMIC DNA]</scope>
    <source>
        <strain evidence="1">cv. IRGC 105608</strain>
    </source>
</reference>
<keyword evidence="2" id="KW-1185">Reference proteome</keyword>
<organism evidence="1">
    <name type="scientific">Oryza barthii</name>
    <dbReference type="NCBI Taxonomy" id="65489"/>
    <lineage>
        <taxon>Eukaryota</taxon>
        <taxon>Viridiplantae</taxon>
        <taxon>Streptophyta</taxon>
        <taxon>Embryophyta</taxon>
        <taxon>Tracheophyta</taxon>
        <taxon>Spermatophyta</taxon>
        <taxon>Magnoliopsida</taxon>
        <taxon>Liliopsida</taxon>
        <taxon>Poales</taxon>
        <taxon>Poaceae</taxon>
        <taxon>BOP clade</taxon>
        <taxon>Oryzoideae</taxon>
        <taxon>Oryzeae</taxon>
        <taxon>Oryzinae</taxon>
        <taxon>Oryza</taxon>
    </lineage>
</organism>
<evidence type="ECO:0000313" key="2">
    <source>
        <dbReference type="Proteomes" id="UP000026960"/>
    </source>
</evidence>
<evidence type="ECO:0000313" key="1">
    <source>
        <dbReference type="EnsemblPlants" id="OBART03G17730.1"/>
    </source>
</evidence>
<sequence length="78" mass="8539">MVWRGLLSRNYCSSSRCDVGCGDTRRGACYPTVVKGRVLRTDLRLWRLWSGLADVVADHVNAKMHVGVIVGAIHGGRG</sequence>
<dbReference type="Proteomes" id="UP000026960">
    <property type="component" value="Chromosome 3"/>
</dbReference>